<name>A0A2T4Q1W5_STAWA</name>
<dbReference type="GO" id="GO:0005886">
    <property type="term" value="C:plasma membrane"/>
    <property type="evidence" value="ECO:0007669"/>
    <property type="project" value="UniProtKB-SubCell"/>
</dbReference>
<feature type="transmembrane region" description="Helical" evidence="7">
    <location>
        <begin position="279"/>
        <end position="307"/>
    </location>
</feature>
<dbReference type="SUPFAM" id="SSF103473">
    <property type="entry name" value="MFS general substrate transporter"/>
    <property type="match status" value="1"/>
</dbReference>
<dbReference type="Gene3D" id="1.20.1250.20">
    <property type="entry name" value="MFS general substrate transporter like domains"/>
    <property type="match status" value="2"/>
</dbReference>
<dbReference type="PROSITE" id="PS50850">
    <property type="entry name" value="MFS"/>
    <property type="match status" value="1"/>
</dbReference>
<feature type="transmembrane region" description="Helical" evidence="7">
    <location>
        <begin position="362"/>
        <end position="382"/>
    </location>
</feature>
<keyword evidence="3" id="KW-1003">Cell membrane</keyword>
<evidence type="ECO:0000313" key="10">
    <source>
        <dbReference type="Proteomes" id="UP000240717"/>
    </source>
</evidence>
<keyword evidence="4 7" id="KW-0812">Transmembrane</keyword>
<evidence type="ECO:0000256" key="2">
    <source>
        <dbReference type="ARBA" id="ARBA00022448"/>
    </source>
</evidence>
<keyword evidence="6 7" id="KW-0472">Membrane</keyword>
<keyword evidence="5 7" id="KW-1133">Transmembrane helix</keyword>
<dbReference type="InterPro" id="IPR036259">
    <property type="entry name" value="MFS_trans_sf"/>
</dbReference>
<evidence type="ECO:0000256" key="1">
    <source>
        <dbReference type="ARBA" id="ARBA00004651"/>
    </source>
</evidence>
<feature type="transmembrane region" description="Helical" evidence="7">
    <location>
        <begin position="159"/>
        <end position="183"/>
    </location>
</feature>
<dbReference type="Pfam" id="PF07690">
    <property type="entry name" value="MFS_1"/>
    <property type="match status" value="2"/>
</dbReference>
<feature type="transmembrane region" description="Helical" evidence="7">
    <location>
        <begin position="244"/>
        <end position="267"/>
    </location>
</feature>
<feature type="transmembrane region" description="Helical" evidence="7">
    <location>
        <begin position="7"/>
        <end position="27"/>
    </location>
</feature>
<dbReference type="RefSeq" id="WP_049425515.1">
    <property type="nucleotide sequence ID" value="NZ_JAFFRN010000027.1"/>
</dbReference>
<dbReference type="InterPro" id="IPR011701">
    <property type="entry name" value="MFS"/>
</dbReference>
<evidence type="ECO:0000256" key="6">
    <source>
        <dbReference type="ARBA" id="ARBA00023136"/>
    </source>
</evidence>
<evidence type="ECO:0000256" key="5">
    <source>
        <dbReference type="ARBA" id="ARBA00022989"/>
    </source>
</evidence>
<accession>A0A2T4Q1W5</accession>
<dbReference type="STRING" id="1194526.A284_04980"/>
<dbReference type="PANTHER" id="PTHR23517:SF10">
    <property type="entry name" value="MAJOR FACILITATOR SUPERFAMILY (MFS) PROFILE DOMAIN-CONTAINING PROTEIN"/>
    <property type="match status" value="1"/>
</dbReference>
<dbReference type="Proteomes" id="UP000240717">
    <property type="component" value="Unassembled WGS sequence"/>
</dbReference>
<evidence type="ECO:0000313" key="9">
    <source>
        <dbReference type="EMBL" id="PTI51731.1"/>
    </source>
</evidence>
<sequence>MNIPKSVWWLVIGMALNITGASFLWPLNTIYMKEELNKSLTIAGIVLLINSLGMVVGNLLGGVLFDKLGGYKTILIGTFTCLISTTLLNIFHGWPWYAVWLVLLGFGGGMIIPAIYAMAGAVWPNGGRQTFNAIYLAQNIGVALGAALGGFVAELSFNYIFIANLVMYVLFAIVAISQFNLEINAKVKRQDNIDLNNQENISRFISLLLVCVVFAICWIGYIQWETTIASFTQSIHISMSQYSVLWTINGIMILVAQPLIRPVIILLKGDLKKQIFVGILIFMSSFLVTSFAHQFSMFVIGMVILTFGEMFVWPAVPTIANQLAPKGKVGQYQGIVNSASTVGKALGPLFGGLLVDLFNMRMMFLTMIILLGVAIIILSLFAKSKAAKKYLNHQTN</sequence>
<comment type="caution">
    <text evidence="9">The sequence shown here is derived from an EMBL/GenBank/DDBJ whole genome shotgun (WGS) entry which is preliminary data.</text>
</comment>
<evidence type="ECO:0000256" key="4">
    <source>
        <dbReference type="ARBA" id="ARBA00022692"/>
    </source>
</evidence>
<evidence type="ECO:0000256" key="3">
    <source>
        <dbReference type="ARBA" id="ARBA00022475"/>
    </source>
</evidence>
<dbReference type="CDD" id="cd17329">
    <property type="entry name" value="MFS_MdtH_MDR_like"/>
    <property type="match status" value="1"/>
</dbReference>
<protein>
    <submittedName>
        <fullName evidence="9">MFS transporter</fullName>
    </submittedName>
</protein>
<keyword evidence="2" id="KW-0813">Transport</keyword>
<dbReference type="EMBL" id="PZEV01000009">
    <property type="protein sequence ID" value="PTI51731.1"/>
    <property type="molecule type" value="Genomic_DNA"/>
</dbReference>
<gene>
    <name evidence="9" type="ORF">BU085_04160</name>
</gene>
<feature type="transmembrane region" description="Helical" evidence="7">
    <location>
        <begin position="39"/>
        <end position="61"/>
    </location>
</feature>
<feature type="domain" description="Major facilitator superfamily (MFS) profile" evidence="8">
    <location>
        <begin position="6"/>
        <end position="386"/>
    </location>
</feature>
<evidence type="ECO:0000256" key="7">
    <source>
        <dbReference type="SAM" id="Phobius"/>
    </source>
</evidence>
<dbReference type="InterPro" id="IPR050171">
    <property type="entry name" value="MFS_Transporters"/>
</dbReference>
<dbReference type="PANTHER" id="PTHR23517">
    <property type="entry name" value="RESISTANCE PROTEIN MDTM, PUTATIVE-RELATED-RELATED"/>
    <property type="match status" value="1"/>
</dbReference>
<reference evidence="9 10" key="1">
    <citation type="journal article" date="2016" name="Front. Microbiol.">
        <title>Comprehensive Phylogenetic Analysis of Bovine Non-aureus Staphylococci Species Based on Whole-Genome Sequencing.</title>
        <authorList>
            <person name="Naushad S."/>
            <person name="Barkema H.W."/>
            <person name="Luby C."/>
            <person name="Condas L.A."/>
            <person name="Nobrega D.B."/>
            <person name="Carson D.A."/>
            <person name="De Buck J."/>
        </authorList>
    </citation>
    <scope>NUCLEOTIDE SEQUENCE [LARGE SCALE GENOMIC DNA]</scope>
    <source>
        <strain evidence="9 10">SNUC 2993</strain>
    </source>
</reference>
<dbReference type="GO" id="GO:0022857">
    <property type="term" value="F:transmembrane transporter activity"/>
    <property type="evidence" value="ECO:0007669"/>
    <property type="project" value="InterPro"/>
</dbReference>
<feature type="transmembrane region" description="Helical" evidence="7">
    <location>
        <begin position="73"/>
        <end position="91"/>
    </location>
</feature>
<proteinExistence type="predicted"/>
<feature type="transmembrane region" description="Helical" evidence="7">
    <location>
        <begin position="204"/>
        <end position="224"/>
    </location>
</feature>
<dbReference type="AlphaFoldDB" id="A0A2T4Q1W5"/>
<comment type="subcellular location">
    <subcellularLocation>
        <location evidence="1">Cell membrane</location>
        <topology evidence="1">Multi-pass membrane protein</topology>
    </subcellularLocation>
</comment>
<evidence type="ECO:0000259" key="8">
    <source>
        <dbReference type="PROSITE" id="PS50850"/>
    </source>
</evidence>
<feature type="transmembrane region" description="Helical" evidence="7">
    <location>
        <begin position="131"/>
        <end position="153"/>
    </location>
</feature>
<feature type="transmembrane region" description="Helical" evidence="7">
    <location>
        <begin position="97"/>
        <end position="119"/>
    </location>
</feature>
<organism evidence="9 10">
    <name type="scientific">Staphylococcus warneri</name>
    <dbReference type="NCBI Taxonomy" id="1292"/>
    <lineage>
        <taxon>Bacteria</taxon>
        <taxon>Bacillati</taxon>
        <taxon>Bacillota</taxon>
        <taxon>Bacilli</taxon>
        <taxon>Bacillales</taxon>
        <taxon>Staphylococcaceae</taxon>
        <taxon>Staphylococcus</taxon>
    </lineage>
</organism>
<dbReference type="InterPro" id="IPR020846">
    <property type="entry name" value="MFS_dom"/>
</dbReference>